<keyword evidence="2" id="KW-1133">Transmembrane helix</keyword>
<dbReference type="Proteomes" id="UP000048289">
    <property type="component" value="Unassembled WGS sequence"/>
</dbReference>
<proteinExistence type="predicted"/>
<name>A0A654T3W2_MYCTX</name>
<feature type="region of interest" description="Disordered" evidence="1">
    <location>
        <begin position="31"/>
        <end position="63"/>
    </location>
</feature>
<evidence type="ECO:0000313" key="4">
    <source>
        <dbReference type="Proteomes" id="UP000048289"/>
    </source>
</evidence>
<evidence type="ECO:0008006" key="5">
    <source>
        <dbReference type="Google" id="ProtNLM"/>
    </source>
</evidence>
<evidence type="ECO:0000256" key="1">
    <source>
        <dbReference type="SAM" id="MobiDB-lite"/>
    </source>
</evidence>
<feature type="transmembrane region" description="Helical" evidence="2">
    <location>
        <begin position="214"/>
        <end position="237"/>
    </location>
</feature>
<keyword evidence="2" id="KW-0472">Membrane</keyword>
<evidence type="ECO:0000256" key="2">
    <source>
        <dbReference type="SAM" id="Phobius"/>
    </source>
</evidence>
<accession>A0A654T3W2</accession>
<organism evidence="3 4">
    <name type="scientific">Mycobacterium tuberculosis</name>
    <dbReference type="NCBI Taxonomy" id="1773"/>
    <lineage>
        <taxon>Bacteria</taxon>
        <taxon>Bacillati</taxon>
        <taxon>Actinomycetota</taxon>
        <taxon>Actinomycetes</taxon>
        <taxon>Mycobacteriales</taxon>
        <taxon>Mycobacteriaceae</taxon>
        <taxon>Mycobacterium</taxon>
        <taxon>Mycobacterium tuberculosis complex</taxon>
    </lineage>
</organism>
<protein>
    <recommendedName>
        <fullName evidence="5">Transmembrane protein</fullName>
    </recommendedName>
</protein>
<evidence type="ECO:0000313" key="3">
    <source>
        <dbReference type="EMBL" id="CFE34552.1"/>
    </source>
</evidence>
<reference evidence="3 4" key="1">
    <citation type="submission" date="2015-03" db="EMBL/GenBank/DDBJ databases">
        <authorList>
            <consortium name="Pathogen Informatics"/>
        </authorList>
    </citation>
    <scope>NUCLEOTIDE SEQUENCE [LARGE SCALE GENOMIC DNA]</scope>
    <source>
        <strain evidence="3 4">G09901357</strain>
    </source>
</reference>
<keyword evidence="2" id="KW-0812">Transmembrane</keyword>
<gene>
    <name evidence="3" type="ORF">ERS007681_00092</name>
</gene>
<dbReference type="AlphaFoldDB" id="A0A654T3W2"/>
<sequence length="259" mass="28211">MYPARLQHADHREADRTAPDHDRDVALAHLAAPDGVPSDGHGLGQRGYLGRQPVRDRKRQRLLDDEPLGVGARRHCRKPDPVHLFVATPQQRHGDDRGAAPRGPAGAGTVIDHLATELVSEHHLLIRSHEGVVARFGHHVGQFITVQAGMQVRSADTAPQHIEQQLTLGRRRGRPVDYLELCVGAGHRLHRVGPLDPTASGLNVRRGGAVTMDYVATAIVVTLVILLGVGIVVNELLRLKQWLKNSRPDAEPAEPPDGS</sequence>
<dbReference type="EMBL" id="CFOE01000006">
    <property type="protein sequence ID" value="CFE34552.1"/>
    <property type="molecule type" value="Genomic_DNA"/>
</dbReference>